<dbReference type="InterPro" id="IPR004158">
    <property type="entry name" value="DUF247_pln"/>
</dbReference>
<gene>
    <name evidence="1" type="ORF">C5167_045683</name>
</gene>
<evidence type="ECO:0000313" key="1">
    <source>
        <dbReference type="EMBL" id="RZC82898.1"/>
    </source>
</evidence>
<dbReference type="Proteomes" id="UP000316621">
    <property type="component" value="Chromosome 11"/>
</dbReference>
<accession>A0A4Y7LEE7</accession>
<protein>
    <submittedName>
        <fullName evidence="1">Uncharacterized protein</fullName>
    </submittedName>
</protein>
<evidence type="ECO:0000313" key="2">
    <source>
        <dbReference type="Proteomes" id="UP000316621"/>
    </source>
</evidence>
<keyword evidence="2" id="KW-1185">Reference proteome</keyword>
<proteinExistence type="predicted"/>
<dbReference type="Gramene" id="RZC82898">
    <property type="protein sequence ID" value="RZC82898"/>
    <property type="gene ID" value="C5167_045683"/>
</dbReference>
<dbReference type="Pfam" id="PF03140">
    <property type="entry name" value="DUF247"/>
    <property type="match status" value="2"/>
</dbReference>
<reference evidence="1 2" key="1">
    <citation type="journal article" date="2018" name="Science">
        <title>The opium poppy genome and morphinan production.</title>
        <authorList>
            <person name="Guo L."/>
            <person name="Winzer T."/>
            <person name="Yang X."/>
            <person name="Li Y."/>
            <person name="Ning Z."/>
            <person name="He Z."/>
            <person name="Teodor R."/>
            <person name="Lu Y."/>
            <person name="Bowser T.A."/>
            <person name="Graham I.A."/>
            <person name="Ye K."/>
        </authorList>
    </citation>
    <scope>NUCLEOTIDE SEQUENCE [LARGE SCALE GENOMIC DNA]</scope>
    <source>
        <strain evidence="2">cv. HN1</strain>
        <tissue evidence="1">Leaves</tissue>
    </source>
</reference>
<dbReference type="PANTHER" id="PTHR31170">
    <property type="entry name" value="BNAC04G53230D PROTEIN"/>
    <property type="match status" value="1"/>
</dbReference>
<dbReference type="EMBL" id="CM010725">
    <property type="protein sequence ID" value="RZC82898.1"/>
    <property type="molecule type" value="Genomic_DNA"/>
</dbReference>
<sequence length="363" mass="41578">MEKCKLSYAHSLLTRIGRKKNLGHVAEDTGDWFANETRGRSIALNQCISVIKKMEREIRESYSDPINLNSEEFIEMMFSLLLPDGNTLLRTHPDCRHARHILDLIAILLHPTPPHLRELKELHSATGEVGQTMRLYSSCRLVTSIVISGMKHTAAHIFTKGTATSTLPRANNNRNTRSIRNFTPSATELSRAGVKFKKGSTENGFYDIEFNNGVLEIPPVIIHDQTELLFRNLIACEQFSDGHLITSAEDVELLRSKGIIRNSFGSDGTVANLFNNLSCEIKYHKFYYSQLTNQVNEHYNKRRHIWKATLKREYFNSPWSNHFICCSTPTYYSYDHGRFICSAFVFCSRVLNMFIGVSNEYEL</sequence>
<name>A0A4Y7LEE7_PAPSO</name>
<dbReference type="PANTHER" id="PTHR31170:SF17">
    <property type="match status" value="1"/>
</dbReference>
<dbReference type="AlphaFoldDB" id="A0A4Y7LEE7"/>
<organism evidence="1 2">
    <name type="scientific">Papaver somniferum</name>
    <name type="common">Opium poppy</name>
    <dbReference type="NCBI Taxonomy" id="3469"/>
    <lineage>
        <taxon>Eukaryota</taxon>
        <taxon>Viridiplantae</taxon>
        <taxon>Streptophyta</taxon>
        <taxon>Embryophyta</taxon>
        <taxon>Tracheophyta</taxon>
        <taxon>Spermatophyta</taxon>
        <taxon>Magnoliopsida</taxon>
        <taxon>Ranunculales</taxon>
        <taxon>Papaveraceae</taxon>
        <taxon>Papaveroideae</taxon>
        <taxon>Papaver</taxon>
    </lineage>
</organism>